<dbReference type="Proteomes" id="UP000233551">
    <property type="component" value="Unassembled WGS sequence"/>
</dbReference>
<proteinExistence type="predicted"/>
<sequence length="127" mass="13905">MANPEAVEDEDIEEGEITPLWFRHPAAVNSVVHMDASPLNSPETSEKLMTFGDKGNVVVDEPGVTRMANLNEAKFDSGADPTLVKPFLPEDKSSGGPYQRWPAAKPIRTVARIYIETPNSINPKSKT</sequence>
<name>A0A2I0L2L9_PUNGR</name>
<gene>
    <name evidence="2" type="ORF">CRG98_004612</name>
</gene>
<feature type="region of interest" description="Disordered" evidence="1">
    <location>
        <begin position="76"/>
        <end position="101"/>
    </location>
</feature>
<evidence type="ECO:0000313" key="2">
    <source>
        <dbReference type="EMBL" id="PKI74840.1"/>
    </source>
</evidence>
<accession>A0A2I0L2L9</accession>
<dbReference type="EMBL" id="PGOL01000189">
    <property type="protein sequence ID" value="PKI74840.1"/>
    <property type="molecule type" value="Genomic_DNA"/>
</dbReference>
<reference evidence="2 3" key="1">
    <citation type="submission" date="2017-11" db="EMBL/GenBank/DDBJ databases">
        <title>De-novo sequencing of pomegranate (Punica granatum L.) genome.</title>
        <authorList>
            <person name="Akparov Z."/>
            <person name="Amiraslanov A."/>
            <person name="Hajiyeva S."/>
            <person name="Abbasov M."/>
            <person name="Kaur K."/>
            <person name="Hamwieh A."/>
            <person name="Solovyev V."/>
            <person name="Salamov A."/>
            <person name="Braich B."/>
            <person name="Kosarev P."/>
            <person name="Mahmoud A."/>
            <person name="Hajiyev E."/>
            <person name="Babayeva S."/>
            <person name="Izzatullayeva V."/>
            <person name="Mammadov A."/>
            <person name="Mammadov A."/>
            <person name="Sharifova S."/>
            <person name="Ojaghi J."/>
            <person name="Eynullazada K."/>
            <person name="Bayramov B."/>
            <person name="Abdulazimova A."/>
            <person name="Shahmuradov I."/>
        </authorList>
    </citation>
    <scope>NUCLEOTIDE SEQUENCE [LARGE SCALE GENOMIC DNA]</scope>
    <source>
        <strain evidence="3">cv. AG2017</strain>
        <tissue evidence="2">Leaf</tissue>
    </source>
</reference>
<organism evidence="2 3">
    <name type="scientific">Punica granatum</name>
    <name type="common">Pomegranate</name>
    <dbReference type="NCBI Taxonomy" id="22663"/>
    <lineage>
        <taxon>Eukaryota</taxon>
        <taxon>Viridiplantae</taxon>
        <taxon>Streptophyta</taxon>
        <taxon>Embryophyta</taxon>
        <taxon>Tracheophyta</taxon>
        <taxon>Spermatophyta</taxon>
        <taxon>Magnoliopsida</taxon>
        <taxon>eudicotyledons</taxon>
        <taxon>Gunneridae</taxon>
        <taxon>Pentapetalae</taxon>
        <taxon>rosids</taxon>
        <taxon>malvids</taxon>
        <taxon>Myrtales</taxon>
        <taxon>Lythraceae</taxon>
        <taxon>Punica</taxon>
    </lineage>
</organism>
<dbReference type="AlphaFoldDB" id="A0A2I0L2L9"/>
<evidence type="ECO:0000256" key="1">
    <source>
        <dbReference type="SAM" id="MobiDB-lite"/>
    </source>
</evidence>
<protein>
    <submittedName>
        <fullName evidence="2">Uncharacterized protein</fullName>
    </submittedName>
</protein>
<keyword evidence="3" id="KW-1185">Reference proteome</keyword>
<evidence type="ECO:0000313" key="3">
    <source>
        <dbReference type="Proteomes" id="UP000233551"/>
    </source>
</evidence>
<comment type="caution">
    <text evidence="2">The sequence shown here is derived from an EMBL/GenBank/DDBJ whole genome shotgun (WGS) entry which is preliminary data.</text>
</comment>